<evidence type="ECO:0000256" key="1">
    <source>
        <dbReference type="ARBA" id="ARBA00004141"/>
    </source>
</evidence>
<reference evidence="10" key="2">
    <citation type="submission" date="2021-04" db="EMBL/GenBank/DDBJ databases">
        <authorList>
            <person name="Podell S."/>
        </authorList>
    </citation>
    <scope>NUCLEOTIDE SEQUENCE</scope>
    <source>
        <strain evidence="10">Hildebrandi</strain>
    </source>
</reference>
<dbReference type="GO" id="GO:0015505">
    <property type="term" value="F:uracil:monoatomic cation symporter activity"/>
    <property type="evidence" value="ECO:0007669"/>
    <property type="project" value="TreeGrafter"/>
</dbReference>
<dbReference type="PANTHER" id="PTHR31081">
    <property type="entry name" value="UREIDE PERMEASE 1-RELATED-RELATED"/>
    <property type="match status" value="1"/>
</dbReference>
<organism evidence="10 11">
    <name type="scientific">Nitzschia inconspicua</name>
    <dbReference type="NCBI Taxonomy" id="303405"/>
    <lineage>
        <taxon>Eukaryota</taxon>
        <taxon>Sar</taxon>
        <taxon>Stramenopiles</taxon>
        <taxon>Ochrophyta</taxon>
        <taxon>Bacillariophyta</taxon>
        <taxon>Bacillariophyceae</taxon>
        <taxon>Bacillariophycidae</taxon>
        <taxon>Bacillariales</taxon>
        <taxon>Bacillariaceae</taxon>
        <taxon>Nitzschia</taxon>
    </lineage>
</organism>
<gene>
    <name evidence="10" type="ORF">IV203_012601</name>
</gene>
<dbReference type="GO" id="GO:0016020">
    <property type="term" value="C:membrane"/>
    <property type="evidence" value="ECO:0007669"/>
    <property type="project" value="UniProtKB-SubCell"/>
</dbReference>
<dbReference type="Pfam" id="PF07168">
    <property type="entry name" value="Ureide_permease"/>
    <property type="match status" value="1"/>
</dbReference>
<reference evidence="10" key="1">
    <citation type="journal article" date="2021" name="Sci. Rep.">
        <title>Diploid genomic architecture of Nitzschia inconspicua, an elite biomass production diatom.</title>
        <authorList>
            <person name="Oliver A."/>
            <person name="Podell S."/>
            <person name="Pinowska A."/>
            <person name="Traller J.C."/>
            <person name="Smith S.R."/>
            <person name="McClure R."/>
            <person name="Beliaev A."/>
            <person name="Bohutskyi P."/>
            <person name="Hill E.A."/>
            <person name="Rabines A."/>
            <person name="Zheng H."/>
            <person name="Allen L.Z."/>
            <person name="Kuo A."/>
            <person name="Grigoriev I.V."/>
            <person name="Allen A.E."/>
            <person name="Hazlebeck D."/>
            <person name="Allen E.E."/>
        </authorList>
    </citation>
    <scope>NUCLEOTIDE SEQUENCE</scope>
    <source>
        <strain evidence="10">Hildebrandi</strain>
    </source>
</reference>
<evidence type="ECO:0000313" key="10">
    <source>
        <dbReference type="EMBL" id="KAG7350004.1"/>
    </source>
</evidence>
<dbReference type="GO" id="GO:0005524">
    <property type="term" value="F:ATP binding"/>
    <property type="evidence" value="ECO:0007669"/>
    <property type="project" value="UniProtKB-KW"/>
</dbReference>
<dbReference type="PANTHER" id="PTHR31081:SF5">
    <property type="entry name" value="UREIDE PERMEASE 1-RELATED"/>
    <property type="match status" value="1"/>
</dbReference>
<protein>
    <submittedName>
        <fullName evidence="10">Ureide permease</fullName>
    </submittedName>
</protein>
<dbReference type="InterPro" id="IPR009834">
    <property type="entry name" value="Ureide_permease"/>
</dbReference>
<evidence type="ECO:0000256" key="3">
    <source>
        <dbReference type="ARBA" id="ARBA00022448"/>
    </source>
</evidence>
<feature type="transmembrane region" description="Helical" evidence="9">
    <location>
        <begin position="616"/>
        <end position="637"/>
    </location>
</feature>
<keyword evidence="11" id="KW-1185">Reference proteome</keyword>
<dbReference type="InterPro" id="IPR030189">
    <property type="entry name" value="UPS_plant"/>
</dbReference>
<evidence type="ECO:0000256" key="5">
    <source>
        <dbReference type="ARBA" id="ARBA00022741"/>
    </source>
</evidence>
<evidence type="ECO:0000256" key="9">
    <source>
        <dbReference type="SAM" id="Phobius"/>
    </source>
</evidence>
<sequence length="708" mass="79584">MEFDRWVGKKELYMPIHANSRSLKNQKQKKKRENLTIIFVVHHRHHSDFENLTIAHIPDKIWAPRNETINMTFPNGTSALLPPPNVNPIQGQLWVPGVSSRTLLVVIDCVILYIYTCYLLWHEWVDNLALRRVYFWEAGHRRIKELREITAIQNVIPQDESQRNLPPYLPDPELRDTPPSSRLEREMVATTKFFDECVPAQPRLSSSVAAVTIIPDANRVAKAWMKRYKIETKLRRLRLIRSIIRHKMEMESDGTTDMYDSSAHIIKRSQKNAVNVPTTHHSVDVSATESGTVRQTSAAFSTTVPLAPNHGESESEYIPMLAPGIKASGETVLEEIRDFLYQDFDVKAEYSQSSSNPCLYGVSPKLLFFKSIEELQQMEEDLWVELREANGDLNDARLHAIEHNEGDRGLITTGLDNKCSDEDFEREDGIFIPNSTIQAFDRIEQGLRNRTLTTAERDQWEMAQEAANEMRSMPDAKGRRKQSSFLCRVMPCFGDQLKALPVVTFTSRQAAIAAGQSLADGGVVILTNINNNNSSDNNQHDNNGKSSIITSWILIWFAIGGGILLSVGNLSLQWATTVFGAPLTTVVAIQASLTVTVGTCINYLLQPEKTPKPQFLALGVVWFVAAVWMSTRAHVLYARDCHVEDQDQDDQSDSDDMDCIGSRDGYIMASSSSSPAAIELHQSKAQRSISYSSLEAIDNSSNTTFQSG</sequence>
<evidence type="ECO:0000256" key="6">
    <source>
        <dbReference type="ARBA" id="ARBA00022840"/>
    </source>
</evidence>
<dbReference type="EMBL" id="JAGRRH010000019">
    <property type="protein sequence ID" value="KAG7350004.1"/>
    <property type="molecule type" value="Genomic_DNA"/>
</dbReference>
<keyword evidence="8 9" id="KW-0472">Membrane</keyword>
<comment type="subcellular location">
    <subcellularLocation>
        <location evidence="1">Membrane</location>
        <topology evidence="1">Multi-pass membrane protein</topology>
    </subcellularLocation>
</comment>
<keyword evidence="3" id="KW-0813">Transport</keyword>
<comment type="similarity">
    <text evidence="2">Belongs to the plant ureide permease (TC 2.A.7.19) family.</text>
</comment>
<dbReference type="Proteomes" id="UP000693970">
    <property type="component" value="Unassembled WGS sequence"/>
</dbReference>
<evidence type="ECO:0000256" key="7">
    <source>
        <dbReference type="ARBA" id="ARBA00022989"/>
    </source>
</evidence>
<evidence type="ECO:0000313" key="11">
    <source>
        <dbReference type="Proteomes" id="UP000693970"/>
    </source>
</evidence>
<evidence type="ECO:0000256" key="4">
    <source>
        <dbReference type="ARBA" id="ARBA00022692"/>
    </source>
</evidence>
<keyword evidence="4 9" id="KW-0812">Transmembrane</keyword>
<dbReference type="AlphaFoldDB" id="A0A9K3KVA8"/>
<keyword evidence="7 9" id="KW-1133">Transmembrane helix</keyword>
<accession>A0A9K3KVA8</accession>
<feature type="transmembrane region" description="Helical" evidence="9">
    <location>
        <begin position="103"/>
        <end position="121"/>
    </location>
</feature>
<dbReference type="OrthoDB" id="1910534at2759"/>
<evidence type="ECO:0000256" key="8">
    <source>
        <dbReference type="ARBA" id="ARBA00023136"/>
    </source>
</evidence>
<keyword evidence="6" id="KW-0067">ATP-binding</keyword>
<dbReference type="GO" id="GO:0005274">
    <property type="term" value="F:allantoin:proton symporter activity"/>
    <property type="evidence" value="ECO:0007669"/>
    <property type="project" value="TreeGrafter"/>
</dbReference>
<proteinExistence type="inferred from homology"/>
<name>A0A9K3KVA8_9STRA</name>
<comment type="caution">
    <text evidence="10">The sequence shown here is derived from an EMBL/GenBank/DDBJ whole genome shotgun (WGS) entry which is preliminary data.</text>
</comment>
<evidence type="ECO:0000256" key="2">
    <source>
        <dbReference type="ARBA" id="ARBA00005931"/>
    </source>
</evidence>
<keyword evidence="5" id="KW-0547">Nucleotide-binding</keyword>
<feature type="transmembrane region" description="Helical" evidence="9">
    <location>
        <begin position="548"/>
        <end position="567"/>
    </location>
</feature>
<feature type="transmembrane region" description="Helical" evidence="9">
    <location>
        <begin position="579"/>
        <end position="604"/>
    </location>
</feature>